<evidence type="ECO:0000313" key="5">
    <source>
        <dbReference type="Proteomes" id="UP001214638"/>
    </source>
</evidence>
<dbReference type="GO" id="GO:0006631">
    <property type="term" value="P:fatty acid metabolic process"/>
    <property type="evidence" value="ECO:0007669"/>
    <property type="project" value="TreeGrafter"/>
</dbReference>
<keyword evidence="2" id="KW-0446">Lipid-binding</keyword>
<evidence type="ECO:0000256" key="1">
    <source>
        <dbReference type="ARBA" id="ARBA00005567"/>
    </source>
</evidence>
<dbReference type="EMBL" id="JALLKP010000001">
    <property type="protein sequence ID" value="KAK2197058.1"/>
    <property type="molecule type" value="Genomic_DNA"/>
</dbReference>
<dbReference type="PRINTS" id="PR00689">
    <property type="entry name" value="ACOABINDINGP"/>
</dbReference>
<dbReference type="AlphaFoldDB" id="A0AAD9PLK4"/>
<protein>
    <submittedName>
        <fullName evidence="4">Bifunctional Acyl-CoA-binding protein</fullName>
    </submittedName>
</protein>
<gene>
    <name evidence="4" type="ORF">BdWA1_000053</name>
</gene>
<dbReference type="InterPro" id="IPR014352">
    <property type="entry name" value="FERM/acyl-CoA-bd_prot_sf"/>
</dbReference>
<dbReference type="GO" id="GO:0000062">
    <property type="term" value="F:fatty-acyl-CoA binding"/>
    <property type="evidence" value="ECO:0007669"/>
    <property type="project" value="InterPro"/>
</dbReference>
<keyword evidence="5" id="KW-1185">Reference proteome</keyword>
<proteinExistence type="inferred from homology"/>
<dbReference type="Pfam" id="PF00887">
    <property type="entry name" value="ACBP"/>
    <property type="match status" value="1"/>
</dbReference>
<organism evidence="4 5">
    <name type="scientific">Babesia duncani</name>
    <dbReference type="NCBI Taxonomy" id="323732"/>
    <lineage>
        <taxon>Eukaryota</taxon>
        <taxon>Sar</taxon>
        <taxon>Alveolata</taxon>
        <taxon>Apicomplexa</taxon>
        <taxon>Aconoidasida</taxon>
        <taxon>Piroplasmida</taxon>
        <taxon>Babesiidae</taxon>
        <taxon>Babesia</taxon>
    </lineage>
</organism>
<comment type="caution">
    <text evidence="4">The sequence shown here is derived from an EMBL/GenBank/DDBJ whole genome shotgun (WGS) entry which is preliminary data.</text>
</comment>
<dbReference type="PANTHER" id="PTHR23310">
    <property type="entry name" value="ACYL-COA-BINDING PROTEIN, ACBP"/>
    <property type="match status" value="1"/>
</dbReference>
<dbReference type="InterPro" id="IPR035984">
    <property type="entry name" value="Acyl-CoA-binding_sf"/>
</dbReference>
<evidence type="ECO:0000313" key="4">
    <source>
        <dbReference type="EMBL" id="KAK2197058.1"/>
    </source>
</evidence>
<name>A0AAD9PLK4_9APIC</name>
<comment type="similarity">
    <text evidence="1">Belongs to the ACBP family.</text>
</comment>
<reference evidence="4" key="1">
    <citation type="journal article" date="2023" name="Nat. Microbiol.">
        <title>Babesia duncani multi-omics identifies virulence factors and drug targets.</title>
        <authorList>
            <person name="Singh P."/>
            <person name="Lonardi S."/>
            <person name="Liang Q."/>
            <person name="Vydyam P."/>
            <person name="Khabirova E."/>
            <person name="Fang T."/>
            <person name="Gihaz S."/>
            <person name="Thekkiniath J."/>
            <person name="Munshi M."/>
            <person name="Abel S."/>
            <person name="Ciampossin L."/>
            <person name="Batugedara G."/>
            <person name="Gupta M."/>
            <person name="Lu X.M."/>
            <person name="Lenz T."/>
            <person name="Chakravarty S."/>
            <person name="Cornillot E."/>
            <person name="Hu Y."/>
            <person name="Ma W."/>
            <person name="Gonzalez L.M."/>
            <person name="Sanchez S."/>
            <person name="Estrada K."/>
            <person name="Sanchez-Flores A."/>
            <person name="Montero E."/>
            <person name="Harb O.S."/>
            <person name="Le Roch K.G."/>
            <person name="Mamoun C.B."/>
        </authorList>
    </citation>
    <scope>NUCLEOTIDE SEQUENCE</scope>
    <source>
        <strain evidence="4">WA1</strain>
    </source>
</reference>
<dbReference type="Proteomes" id="UP001214638">
    <property type="component" value="Unassembled WGS sequence"/>
</dbReference>
<sequence>MDATFERAVKYVADTSSMQATNDQKLNFYKWYKQVTVGDVVGERPGMLNFEKRAKYDSWASVKGMSKKEAMELYIKQLDEMAPNWNK</sequence>
<dbReference type="PROSITE" id="PS51228">
    <property type="entry name" value="ACB_2"/>
    <property type="match status" value="1"/>
</dbReference>
<evidence type="ECO:0000259" key="3">
    <source>
        <dbReference type="PROSITE" id="PS51228"/>
    </source>
</evidence>
<dbReference type="KEGG" id="bdw:94334351"/>
<dbReference type="SUPFAM" id="SSF47027">
    <property type="entry name" value="Acyl-CoA binding protein"/>
    <property type="match status" value="1"/>
</dbReference>
<dbReference type="Gene3D" id="1.20.80.10">
    <property type="match status" value="1"/>
</dbReference>
<accession>A0AAD9PLK4</accession>
<dbReference type="GeneID" id="94334351"/>
<feature type="domain" description="ACB" evidence="3">
    <location>
        <begin position="1"/>
        <end position="87"/>
    </location>
</feature>
<dbReference type="PANTHER" id="PTHR23310:SF62">
    <property type="entry name" value="ACYL-COA BINDING PROTEIN 1, ISOFORM A"/>
    <property type="match status" value="1"/>
</dbReference>
<dbReference type="InterPro" id="IPR000582">
    <property type="entry name" value="Acyl-CoA-binding_protein"/>
</dbReference>
<dbReference type="RefSeq" id="XP_067803900.1">
    <property type="nucleotide sequence ID" value="XM_067945109.1"/>
</dbReference>
<evidence type="ECO:0000256" key="2">
    <source>
        <dbReference type="ARBA" id="ARBA00023121"/>
    </source>
</evidence>